<sequence>MPVQQLDTRLAADVAGGANLDALPQSVTFTASTVVLGPLDTTAPCGSTVHASLAVSSYPWAAVPVSVDVPVAC</sequence>
<proteinExistence type="predicted"/>
<protein>
    <submittedName>
        <fullName evidence="1">Uncharacterized protein</fullName>
    </submittedName>
</protein>
<dbReference type="AlphaFoldDB" id="A0A540WCW8"/>
<evidence type="ECO:0000313" key="2">
    <source>
        <dbReference type="Proteomes" id="UP000319103"/>
    </source>
</evidence>
<dbReference type="EMBL" id="VIGB01000003">
    <property type="protein sequence ID" value="TQF06881.1"/>
    <property type="molecule type" value="Genomic_DNA"/>
</dbReference>
<accession>A0A540WCW8</accession>
<evidence type="ECO:0000313" key="1">
    <source>
        <dbReference type="EMBL" id="TQF06881.1"/>
    </source>
</evidence>
<dbReference type="Proteomes" id="UP000319103">
    <property type="component" value="Unassembled WGS sequence"/>
</dbReference>
<organism evidence="1 2">
    <name type="scientific">Kitasatospora acidiphila</name>
    <dbReference type="NCBI Taxonomy" id="2567942"/>
    <lineage>
        <taxon>Bacteria</taxon>
        <taxon>Bacillati</taxon>
        <taxon>Actinomycetota</taxon>
        <taxon>Actinomycetes</taxon>
        <taxon>Kitasatosporales</taxon>
        <taxon>Streptomycetaceae</taxon>
        <taxon>Kitasatospora</taxon>
    </lineage>
</organism>
<gene>
    <name evidence="1" type="ORF">E6W39_37690</name>
</gene>
<comment type="caution">
    <text evidence="1">The sequence shown here is derived from an EMBL/GenBank/DDBJ whole genome shotgun (WGS) entry which is preliminary data.</text>
</comment>
<name>A0A540WCW8_9ACTN</name>
<reference evidence="1 2" key="1">
    <citation type="submission" date="2019-06" db="EMBL/GenBank/DDBJ databases">
        <title>Description of Kitasatospora acidophila sp. nov. isolated from pine grove soil, and reclassification of Streptomyces novaecaesareae to Kitasatospora novaeceasareae comb. nov.</title>
        <authorList>
            <person name="Kim M.J."/>
        </authorList>
    </citation>
    <scope>NUCLEOTIDE SEQUENCE [LARGE SCALE GENOMIC DNA]</scope>
    <source>
        <strain evidence="1 2">MMS16-CNU292</strain>
    </source>
</reference>
<keyword evidence="2" id="KW-1185">Reference proteome</keyword>